<feature type="domain" description="SAC3/GANP/THP3 conserved" evidence="2">
    <location>
        <begin position="265"/>
        <end position="494"/>
    </location>
</feature>
<dbReference type="PaxDb" id="2903-EOD28388"/>
<feature type="compositionally biased region" description="Basic and acidic residues" evidence="1">
    <location>
        <begin position="521"/>
        <end position="531"/>
    </location>
</feature>
<dbReference type="KEGG" id="ehx:EMIHUDRAFT_449967"/>
<keyword evidence="4" id="KW-1185">Reference proteome</keyword>
<feature type="compositionally biased region" description="Basic and acidic residues" evidence="1">
    <location>
        <begin position="186"/>
        <end position="204"/>
    </location>
</feature>
<dbReference type="PANTHER" id="PTHR12436:SF4">
    <property type="entry name" value="LEUKOCYTE RECEPTOR CLUSTER MEMBER 8"/>
    <property type="match status" value="1"/>
</dbReference>
<feature type="region of interest" description="Disordered" evidence="1">
    <location>
        <begin position="521"/>
        <end position="540"/>
    </location>
</feature>
<evidence type="ECO:0000313" key="3">
    <source>
        <dbReference type="EnsemblProtists" id="EOD28388"/>
    </source>
</evidence>
<dbReference type="Proteomes" id="UP000013827">
    <property type="component" value="Unassembled WGS sequence"/>
</dbReference>
<feature type="region of interest" description="Disordered" evidence="1">
    <location>
        <begin position="146"/>
        <end position="214"/>
    </location>
</feature>
<reference evidence="3" key="2">
    <citation type="submission" date="2024-10" db="UniProtKB">
        <authorList>
            <consortium name="EnsemblProtists"/>
        </authorList>
    </citation>
    <scope>IDENTIFICATION</scope>
</reference>
<dbReference type="InterPro" id="IPR045107">
    <property type="entry name" value="SAC3/GANP/THP3"/>
</dbReference>
<proteinExistence type="predicted"/>
<dbReference type="GO" id="GO:0005634">
    <property type="term" value="C:nucleus"/>
    <property type="evidence" value="ECO:0007669"/>
    <property type="project" value="TreeGrafter"/>
</dbReference>
<protein>
    <recommendedName>
        <fullName evidence="2">SAC3/GANP/THP3 conserved domain-containing protein</fullName>
    </recommendedName>
</protein>
<dbReference type="OMA" id="WKERGDY"/>
<reference evidence="4" key="1">
    <citation type="journal article" date="2013" name="Nature">
        <title>Pan genome of the phytoplankton Emiliania underpins its global distribution.</title>
        <authorList>
            <person name="Read B.A."/>
            <person name="Kegel J."/>
            <person name="Klute M.J."/>
            <person name="Kuo A."/>
            <person name="Lefebvre S.C."/>
            <person name="Maumus F."/>
            <person name="Mayer C."/>
            <person name="Miller J."/>
            <person name="Monier A."/>
            <person name="Salamov A."/>
            <person name="Young J."/>
            <person name="Aguilar M."/>
            <person name="Claverie J.M."/>
            <person name="Frickenhaus S."/>
            <person name="Gonzalez K."/>
            <person name="Herman E.K."/>
            <person name="Lin Y.C."/>
            <person name="Napier J."/>
            <person name="Ogata H."/>
            <person name="Sarno A.F."/>
            <person name="Shmutz J."/>
            <person name="Schroeder D."/>
            <person name="de Vargas C."/>
            <person name="Verret F."/>
            <person name="von Dassow P."/>
            <person name="Valentin K."/>
            <person name="Van de Peer Y."/>
            <person name="Wheeler G."/>
            <person name="Dacks J.B."/>
            <person name="Delwiche C.F."/>
            <person name="Dyhrman S.T."/>
            <person name="Glockner G."/>
            <person name="John U."/>
            <person name="Richards T."/>
            <person name="Worden A.Z."/>
            <person name="Zhang X."/>
            <person name="Grigoriev I.V."/>
            <person name="Allen A.E."/>
            <person name="Bidle K."/>
            <person name="Borodovsky M."/>
            <person name="Bowler C."/>
            <person name="Brownlee C."/>
            <person name="Cock J.M."/>
            <person name="Elias M."/>
            <person name="Gladyshev V.N."/>
            <person name="Groth M."/>
            <person name="Guda C."/>
            <person name="Hadaegh A."/>
            <person name="Iglesias-Rodriguez M.D."/>
            <person name="Jenkins J."/>
            <person name="Jones B.M."/>
            <person name="Lawson T."/>
            <person name="Leese F."/>
            <person name="Lindquist E."/>
            <person name="Lobanov A."/>
            <person name="Lomsadze A."/>
            <person name="Malik S.B."/>
            <person name="Marsh M.E."/>
            <person name="Mackinder L."/>
            <person name="Mock T."/>
            <person name="Mueller-Roeber B."/>
            <person name="Pagarete A."/>
            <person name="Parker M."/>
            <person name="Probert I."/>
            <person name="Quesneville H."/>
            <person name="Raines C."/>
            <person name="Rensing S.A."/>
            <person name="Riano-Pachon D.M."/>
            <person name="Richier S."/>
            <person name="Rokitta S."/>
            <person name="Shiraiwa Y."/>
            <person name="Soanes D.M."/>
            <person name="van der Giezen M."/>
            <person name="Wahlund T.M."/>
            <person name="Williams B."/>
            <person name="Wilson W."/>
            <person name="Wolfe G."/>
            <person name="Wurch L.L."/>
        </authorList>
    </citation>
    <scope>NUCLEOTIDE SEQUENCE</scope>
</reference>
<dbReference type="Gene3D" id="1.25.40.990">
    <property type="match status" value="1"/>
</dbReference>
<dbReference type="STRING" id="2903.R1CZ83"/>
<sequence length="540" mass="59329">MSAVQLNMQASLQAAAAHVEAKVRSQQYSAAAAGAAAVARLPQAQVPKVQFNMAGRGAGCSSSAASPFGSSRTASLPTQSTPAPAPAASGDPWPASLRAWVERAFAQCKSDLERGVVGEHLRKTIQAVDVWRHDWEREPLPPRKKELWLPASSGLASGRDEERAPSGPQLGGKKKRRKAGKGWASETHDTHAGTRPDSREEQSKRARRASRFEASGLSLEQRADLARADRWAAAPQQPGCQPGGELGGDIELDFTVAGTSTAVEKKYLRLTSAPDPRTVRPEPLLKQAIDRVRGRLIEFGDERGQEQYIYLWEQMKSVRQDLTVQRIRNDFTVGVYEMHARICLEYDDQAELKQCQAQLQQLYEEGLGSREGQREFLAYSLLYNVGKQADNNVADLMKDLSADDRSDKYISHALQVRAAAQLGNYCAFFRLYSDAPGHSGYVMDTFIGRERFAALRRICRAYQPSVPLAAVSDALAFDDAAECGEWAEDHGATLAEERSYLDCKASKGQLVEHSIAAKREEERKAAERRAEATGGLKGWS</sequence>
<dbReference type="GeneID" id="17273934"/>
<dbReference type="Pfam" id="PF03399">
    <property type="entry name" value="SAC3_GANP"/>
    <property type="match status" value="1"/>
</dbReference>
<accession>A0A0D3JY03</accession>
<dbReference type="eggNOG" id="KOG1861">
    <property type="taxonomic scope" value="Eukaryota"/>
</dbReference>
<name>A0A0D3JY03_EMIH1</name>
<dbReference type="HOGENOM" id="CLU_015513_0_0_1"/>
<dbReference type="PANTHER" id="PTHR12436">
    <property type="entry name" value="80 KDA MCM3-ASSOCIATED PROTEIN"/>
    <property type="match status" value="1"/>
</dbReference>
<feature type="region of interest" description="Disordered" evidence="1">
    <location>
        <begin position="62"/>
        <end position="91"/>
    </location>
</feature>
<dbReference type="AlphaFoldDB" id="A0A0D3JY03"/>
<evidence type="ECO:0000259" key="2">
    <source>
        <dbReference type="Pfam" id="PF03399"/>
    </source>
</evidence>
<evidence type="ECO:0000313" key="4">
    <source>
        <dbReference type="Proteomes" id="UP000013827"/>
    </source>
</evidence>
<dbReference type="InterPro" id="IPR005062">
    <property type="entry name" value="SAC3/GANP/THP3_conserved"/>
</dbReference>
<dbReference type="EnsemblProtists" id="EOD28388">
    <property type="protein sequence ID" value="EOD28388"/>
    <property type="gene ID" value="EMIHUDRAFT_449967"/>
</dbReference>
<evidence type="ECO:0000256" key="1">
    <source>
        <dbReference type="SAM" id="MobiDB-lite"/>
    </source>
</evidence>
<organism evidence="3 4">
    <name type="scientific">Emiliania huxleyi (strain CCMP1516)</name>
    <dbReference type="NCBI Taxonomy" id="280463"/>
    <lineage>
        <taxon>Eukaryota</taxon>
        <taxon>Haptista</taxon>
        <taxon>Haptophyta</taxon>
        <taxon>Prymnesiophyceae</taxon>
        <taxon>Isochrysidales</taxon>
        <taxon>Noelaerhabdaceae</taxon>
        <taxon>Emiliania</taxon>
    </lineage>
</organism>
<dbReference type="RefSeq" id="XP_005780817.1">
    <property type="nucleotide sequence ID" value="XM_005780760.1"/>
</dbReference>